<sequence>MPLCTLYLVELQASSSIRSFVSSLEQKPFLIARPLRWIIRPHTQTASRDILLSHAWSVLVVIPGSASSLSQASSQHTKTSWHIVAGIPSAVLKSFERDNSSLLKPNKEDIAQLTGSLDKPKMASDSQNLELSDDVLKWMKEYSNGKPSGGGAVSMLNLLAFNPGKDMLESYRQYGQAFAKSAGSRRGGKAKIVGTVVADEGAVKDWDEVAIAHYPSAWHFADMAASEDYQEANHRYRLPALRDTCILATTEIRLEEEGIGLSKDASAKL</sequence>
<evidence type="ECO:0008006" key="3">
    <source>
        <dbReference type="Google" id="ProtNLM"/>
    </source>
</evidence>
<evidence type="ECO:0000313" key="2">
    <source>
        <dbReference type="Proteomes" id="UP000799437"/>
    </source>
</evidence>
<dbReference type="GeneID" id="54485411"/>
<dbReference type="PANTHER" id="PTHR40257:SF1">
    <property type="entry name" value="DUF1330 DOMAIN-CONTAINING PROTEIN"/>
    <property type="match status" value="1"/>
</dbReference>
<dbReference type="EMBL" id="ML996576">
    <property type="protein sequence ID" value="KAF2755924.1"/>
    <property type="molecule type" value="Genomic_DNA"/>
</dbReference>
<dbReference type="AlphaFoldDB" id="A0A6A6W1P8"/>
<name>A0A6A6W1P8_9PEZI</name>
<dbReference type="PANTHER" id="PTHR40257">
    <property type="match status" value="1"/>
</dbReference>
<reference evidence="1" key="1">
    <citation type="journal article" date="2020" name="Stud. Mycol.">
        <title>101 Dothideomycetes genomes: a test case for predicting lifestyles and emergence of pathogens.</title>
        <authorList>
            <person name="Haridas S."/>
            <person name="Albert R."/>
            <person name="Binder M."/>
            <person name="Bloem J."/>
            <person name="Labutti K."/>
            <person name="Salamov A."/>
            <person name="Andreopoulos B."/>
            <person name="Baker S."/>
            <person name="Barry K."/>
            <person name="Bills G."/>
            <person name="Bluhm B."/>
            <person name="Cannon C."/>
            <person name="Castanera R."/>
            <person name="Culley D."/>
            <person name="Daum C."/>
            <person name="Ezra D."/>
            <person name="Gonzalez J."/>
            <person name="Henrissat B."/>
            <person name="Kuo A."/>
            <person name="Liang C."/>
            <person name="Lipzen A."/>
            <person name="Lutzoni F."/>
            <person name="Magnuson J."/>
            <person name="Mondo S."/>
            <person name="Nolan M."/>
            <person name="Ohm R."/>
            <person name="Pangilinan J."/>
            <person name="Park H.-J."/>
            <person name="Ramirez L."/>
            <person name="Alfaro M."/>
            <person name="Sun H."/>
            <person name="Tritt A."/>
            <person name="Yoshinaga Y."/>
            <person name="Zwiers L.-H."/>
            <person name="Turgeon B."/>
            <person name="Goodwin S."/>
            <person name="Spatafora J."/>
            <person name="Crous P."/>
            <person name="Grigoriev I."/>
        </authorList>
    </citation>
    <scope>NUCLEOTIDE SEQUENCE</scope>
    <source>
        <strain evidence="1">CBS 121739</strain>
    </source>
</reference>
<organism evidence="1 2">
    <name type="scientific">Pseudovirgaria hyperparasitica</name>
    <dbReference type="NCBI Taxonomy" id="470096"/>
    <lineage>
        <taxon>Eukaryota</taxon>
        <taxon>Fungi</taxon>
        <taxon>Dikarya</taxon>
        <taxon>Ascomycota</taxon>
        <taxon>Pezizomycotina</taxon>
        <taxon>Dothideomycetes</taxon>
        <taxon>Dothideomycetes incertae sedis</taxon>
        <taxon>Acrospermales</taxon>
        <taxon>Acrospermaceae</taxon>
        <taxon>Pseudovirgaria</taxon>
    </lineage>
</organism>
<dbReference type="Proteomes" id="UP000799437">
    <property type="component" value="Unassembled WGS sequence"/>
</dbReference>
<accession>A0A6A6W1P8</accession>
<evidence type="ECO:0000313" key="1">
    <source>
        <dbReference type="EMBL" id="KAF2755924.1"/>
    </source>
</evidence>
<gene>
    <name evidence="1" type="ORF">EJ05DRAFT_477988</name>
</gene>
<dbReference type="RefSeq" id="XP_033598375.1">
    <property type="nucleotide sequence ID" value="XM_033744357.1"/>
</dbReference>
<proteinExistence type="predicted"/>
<protein>
    <recommendedName>
        <fullName evidence="3">DUF1330 domain-containing protein</fullName>
    </recommendedName>
</protein>
<dbReference type="OrthoDB" id="265717at2759"/>
<dbReference type="Gene3D" id="3.30.70.100">
    <property type="match status" value="1"/>
</dbReference>
<keyword evidence="2" id="KW-1185">Reference proteome</keyword>